<name>A0A9Q1QJE7_9CARY</name>
<sequence length="374" mass="42428">MDNKNNRKQIKVVVGGGDRVLTIHYKNEGLDSLKNQKNQVADGSGPSNANGPQVNESVLVERNEDEILDTICSSIDLDKLSCPTMSRANRWADTLIITRTARKSPDKAILATYPGSPSGINYVTRSISRSLVYTVEDDVDPKSKTSEIVDVDMGLRGLEAYDLISLSQPASMENKEEDSDDDVSLEDETIKGADDSELEFDDEMNFNVEDEGAGITYDIYYKDDDVCKNRDCNWRIHAAKFPEKVTWQIKSLKGKHKCPRLGFNSMATYSWITRHLYEDYVVNPAISVASMQELLTKRYGLTIPSYTARKAKRLCGEWAEALQEIFLESPRRICAIHYYRNFARYYPGSMQHSLFFAAVYAFNEFVHKKAMKKI</sequence>
<dbReference type="PANTHER" id="PTHR31973">
    <property type="entry name" value="POLYPROTEIN, PUTATIVE-RELATED"/>
    <property type="match status" value="1"/>
</dbReference>
<dbReference type="AlphaFoldDB" id="A0A9Q1QJE7"/>
<dbReference type="OrthoDB" id="1918246at2759"/>
<dbReference type="EMBL" id="JAKOGI010000098">
    <property type="protein sequence ID" value="KAJ8444447.1"/>
    <property type="molecule type" value="Genomic_DNA"/>
</dbReference>
<evidence type="ECO:0008006" key="3">
    <source>
        <dbReference type="Google" id="ProtNLM"/>
    </source>
</evidence>
<evidence type="ECO:0000313" key="1">
    <source>
        <dbReference type="EMBL" id="KAJ8444447.1"/>
    </source>
</evidence>
<protein>
    <recommendedName>
        <fullName evidence="3">Transposase MuDR plant domain-containing protein</fullName>
    </recommendedName>
</protein>
<dbReference type="PANTHER" id="PTHR31973:SF197">
    <property type="entry name" value="SWIM-TYPE DOMAIN-CONTAINING PROTEIN"/>
    <property type="match status" value="1"/>
</dbReference>
<keyword evidence="2" id="KW-1185">Reference proteome</keyword>
<dbReference type="Proteomes" id="UP001153076">
    <property type="component" value="Unassembled WGS sequence"/>
</dbReference>
<reference evidence="1" key="1">
    <citation type="submission" date="2022-04" db="EMBL/GenBank/DDBJ databases">
        <title>Carnegiea gigantea Genome sequencing and assembly v2.</title>
        <authorList>
            <person name="Copetti D."/>
            <person name="Sanderson M.J."/>
            <person name="Burquez A."/>
            <person name="Wojciechowski M.F."/>
        </authorList>
    </citation>
    <scope>NUCLEOTIDE SEQUENCE</scope>
    <source>
        <strain evidence="1">SGP5-SGP5p</strain>
        <tissue evidence="1">Aerial part</tissue>
    </source>
</reference>
<comment type="caution">
    <text evidence="1">The sequence shown here is derived from an EMBL/GenBank/DDBJ whole genome shotgun (WGS) entry which is preliminary data.</text>
</comment>
<gene>
    <name evidence="1" type="ORF">Cgig2_005969</name>
</gene>
<organism evidence="1 2">
    <name type="scientific">Carnegiea gigantea</name>
    <dbReference type="NCBI Taxonomy" id="171969"/>
    <lineage>
        <taxon>Eukaryota</taxon>
        <taxon>Viridiplantae</taxon>
        <taxon>Streptophyta</taxon>
        <taxon>Embryophyta</taxon>
        <taxon>Tracheophyta</taxon>
        <taxon>Spermatophyta</taxon>
        <taxon>Magnoliopsida</taxon>
        <taxon>eudicotyledons</taxon>
        <taxon>Gunneridae</taxon>
        <taxon>Pentapetalae</taxon>
        <taxon>Caryophyllales</taxon>
        <taxon>Cactineae</taxon>
        <taxon>Cactaceae</taxon>
        <taxon>Cactoideae</taxon>
        <taxon>Echinocereeae</taxon>
        <taxon>Carnegiea</taxon>
    </lineage>
</organism>
<proteinExistence type="predicted"/>
<accession>A0A9Q1QJE7</accession>
<evidence type="ECO:0000313" key="2">
    <source>
        <dbReference type="Proteomes" id="UP001153076"/>
    </source>
</evidence>